<keyword evidence="11" id="KW-1185">Reference proteome</keyword>
<proteinExistence type="inferred from homology"/>
<protein>
    <submittedName>
        <fullName evidence="10">Anaphase promoting complex subunit 1</fullName>
    </submittedName>
</protein>
<dbReference type="Pfam" id="PF21282">
    <property type="entry name" value="APC1_3rd"/>
    <property type="match status" value="1"/>
</dbReference>
<keyword evidence="4" id="KW-0498">Mitosis</keyword>
<dbReference type="InterPro" id="IPR041221">
    <property type="entry name" value="APC1_C"/>
</dbReference>
<evidence type="ECO:0000256" key="4">
    <source>
        <dbReference type="ARBA" id="ARBA00022776"/>
    </source>
</evidence>
<accession>A0A5C3KWJ1</accession>
<evidence type="ECO:0000256" key="2">
    <source>
        <dbReference type="ARBA" id="ARBA00022618"/>
    </source>
</evidence>
<dbReference type="GO" id="GO:0031145">
    <property type="term" value="P:anaphase-promoting complex-dependent catabolic process"/>
    <property type="evidence" value="ECO:0007669"/>
    <property type="project" value="TreeGrafter"/>
</dbReference>
<dbReference type="GO" id="GO:0007091">
    <property type="term" value="P:metaphase/anaphase transition of mitotic cell cycle"/>
    <property type="evidence" value="ECO:0007669"/>
    <property type="project" value="TreeGrafter"/>
</dbReference>
<feature type="region of interest" description="Disordered" evidence="6">
    <location>
        <begin position="319"/>
        <end position="345"/>
    </location>
</feature>
<dbReference type="GO" id="GO:0060090">
    <property type="term" value="F:molecular adaptor activity"/>
    <property type="evidence" value="ECO:0007669"/>
    <property type="project" value="TreeGrafter"/>
</dbReference>
<gene>
    <name evidence="10" type="ORF">FA15DRAFT_388230</name>
</gene>
<evidence type="ECO:0000259" key="9">
    <source>
        <dbReference type="Pfam" id="PF21282"/>
    </source>
</evidence>
<evidence type="ECO:0000256" key="1">
    <source>
        <dbReference type="ARBA" id="ARBA00010547"/>
    </source>
</evidence>
<keyword evidence="2" id="KW-0132">Cell division</keyword>
<dbReference type="PANTHER" id="PTHR12827">
    <property type="entry name" value="MEIOTIC CHECKPOINT REGULATOR TSG24 FAMILY MEMBER"/>
    <property type="match status" value="1"/>
</dbReference>
<dbReference type="Pfam" id="PF12859">
    <property type="entry name" value="ANAPC1"/>
    <property type="match status" value="1"/>
</dbReference>
<dbReference type="Gene3D" id="1.25.10.10">
    <property type="entry name" value="Leucine-rich Repeat Variant"/>
    <property type="match status" value="2"/>
</dbReference>
<evidence type="ECO:0000313" key="10">
    <source>
        <dbReference type="EMBL" id="TFK24896.1"/>
    </source>
</evidence>
<evidence type="ECO:0000256" key="5">
    <source>
        <dbReference type="ARBA" id="ARBA00023306"/>
    </source>
</evidence>
<feature type="domain" description="Anaphase-promoting complex subunit 1 N-terminal" evidence="7">
    <location>
        <begin position="72"/>
        <end position="218"/>
    </location>
</feature>
<sequence>MHLHHPMNHIKVSFQGPHFDGSSHYLWRHNPRKKPQNDTPLLTAVKNALRGFNASQPHRSQSHWLPDPENPEGRELFWHTKEVLLSYGGNIVKKWGFFEETEDIQTACLGFMEQNVVESRKWFSPSPNYASVADDEGPPVASSEPAGRPIFGPFGAREQRPRKFPDEHELIPAVFIFFRSMAKIYLQNGMSYVVSLPFVVRKAWPIAPHGVMVQRILEPVEYMEASLAGETVLPTIFTITSPFAEPAAVGLATKISGGMDNKPVVIEEDTKNVLTSLPPTEMVIEVSLGNTSMVHHRKHLVVTVDTTKRTWSIWRYAYAKPNQPNQPPPSNPMAKKRQSMGNHNRRTSAAFEGDRLDSKHHAPPKDLGPGDLASLGAAAAMGAAASMSSVLSGAASTQSSLPGKSTRESLIGTGPDSDPLPTADERMKANYWMECICKERLDDSEDINLWQEYGVSIWDERFDGSHLTSLLGIVLKPSMGLKVTELRYDDHFRITFKQNFQFPAMSTIPVIATRPNITDLLVVQPNGGVYLLGQGTCSIGFEFTDPVARVKEYQSVGVPKSAHGRLVGFEDARHSLVSLVFSDGYRERVNMDMCFKDKLVTECMQMLSLVLPAESYFHLHMYFINEWSIDNRVHDAEIEFKSFKAALYRHLNIEDAPPPASETQSGWERLANTTSHRRFREDPALRRLKLPPKHVQSTPKPLSNPPHPMHSVVMYTLHILAEDLRLLKNRQDSVVKLAPLIARLALPVRPEWTEYWKRLIPDAFNGWPHMSQGSYNLSHVDDKLPIWPYDVMSFLYSVVTGIADPTTHWRTPMHIAKNWEIKPAFAHDMVDPLADLHEVLSLFAILGDSKAPGAQKRAEMAIHKLVTGVGVDKIEMLPLGIALPLREALRTCQLAPPAHWPLPSYSQIGRNDLAASASDEPERMFTEGYRPAKDFMNPTKPRPSIGSIVSEVKTAATGEIDTISGVELNQEDFTQIRFGQDRRLGEVARLLNSSVTQTIKIPERAELSEHDQAKEHQTHIARVAERTLALPFGRAMFTFGSMNKVTREAHSIPKIEYGLKILPHNITFQPEVGKVAPDALQWGEFHNGVAAGLRIGPLAKGVESSWITFNKPSELTPEHAGFLFALGLTGHLKELMTWHTFQYLTPKHDQTSIAVLLGLAASNIGKGTQKVVKLIAVHTPALLPTPNVDLNVHLLTQAAGLSGLGLLYLGMRNRRMAEVCLSEISRKDLLQPDLSNEHREAYTFSAAIAFGMIMLGKGSSIPADLDLLARLNALIHGDPAARKHERSANPFDINLTSPAAAIAMGLMYLKTERQDVADMLSIPDTPIALNRIQPNFLMIRTIARALILWEKVAPTHEWILGQVPESIRVAVDPFKGKAGDDAFELAYYHILAGCCFAIGLKYAGTARQEAYSVIVKYYDQFSRFAYTSSGPAYDQKIKRAAVRDGLNQISLALCMVMAGTGEISCLRRIRFSYGIFQQNLYHPNFRYGVHLATMQSLGLLFLGGGRYTLGTSDAAIACMVAAFFPRSHVAPSDNKCYLQALRHLWVLAVEPRCLIARDVDTGEVVYLPVKITVKEGETTGTSQLISPTLIPDINKVQSIRVDTPRYWPFYLDIAGLQRHKEALLRNQTLYVKRRTAFLSYTEDPRGSRSLFVRSGSSAGDAAILDFPQIAAKTHPASDLSEFITSFSNNIIFLAFADHLCRYEEGDGGASESERVFHIYCHAALLDCIMQDKPQTLQTHLSLYKYRNWSPRSNYFHLVLQDLRFASDFYSKLYDRKFSGRQENNARPGLVRDTAVMGAFHNAKQLLEEVRSREDFLEVVARYAKNEPLGELPTITTESGETVGLDQMLAWYLVDNWVPGSMVLEYMSETANSVLTKNVASLSNPAEQLGDIRNGLKEVIHLTGSKMVNNPISGWSLRSLEEISRGWNVNPATV</sequence>
<dbReference type="OrthoDB" id="26401at2759"/>
<dbReference type="Pfam" id="PF18122">
    <property type="entry name" value="APC1_C"/>
    <property type="match status" value="1"/>
</dbReference>
<comment type="similarity">
    <text evidence="1">Belongs to the APC1 family.</text>
</comment>
<evidence type="ECO:0000313" key="11">
    <source>
        <dbReference type="Proteomes" id="UP000307440"/>
    </source>
</evidence>
<evidence type="ECO:0000259" key="7">
    <source>
        <dbReference type="Pfam" id="PF12859"/>
    </source>
</evidence>
<evidence type="ECO:0000259" key="8">
    <source>
        <dbReference type="Pfam" id="PF18122"/>
    </source>
</evidence>
<dbReference type="GO" id="GO:0051301">
    <property type="term" value="P:cell division"/>
    <property type="evidence" value="ECO:0007669"/>
    <property type="project" value="UniProtKB-KW"/>
</dbReference>
<dbReference type="Proteomes" id="UP000307440">
    <property type="component" value="Unassembled WGS sequence"/>
</dbReference>
<feature type="domain" description="Anaphase-promoting complex subunit 1 beta-sandwich" evidence="9">
    <location>
        <begin position="1552"/>
        <end position="1634"/>
    </location>
</feature>
<dbReference type="InterPro" id="IPR011989">
    <property type="entry name" value="ARM-like"/>
</dbReference>
<evidence type="ECO:0000256" key="6">
    <source>
        <dbReference type="SAM" id="MobiDB-lite"/>
    </source>
</evidence>
<feature type="region of interest" description="Disordered" evidence="6">
    <location>
        <begin position="395"/>
        <end position="423"/>
    </location>
</feature>
<dbReference type="InterPro" id="IPR049255">
    <property type="entry name" value="Apc1_N"/>
</dbReference>
<feature type="domain" description="Anaphase-promoting complex subunit 1 C-terminal" evidence="8">
    <location>
        <begin position="1681"/>
        <end position="1858"/>
    </location>
</feature>
<dbReference type="PANTHER" id="PTHR12827:SF3">
    <property type="entry name" value="ANAPHASE-PROMOTING COMPLEX SUBUNIT 1"/>
    <property type="match status" value="1"/>
</dbReference>
<dbReference type="InterPro" id="IPR024990">
    <property type="entry name" value="Apc1"/>
</dbReference>
<dbReference type="GO" id="GO:0070979">
    <property type="term" value="P:protein K11-linked ubiquitination"/>
    <property type="evidence" value="ECO:0007669"/>
    <property type="project" value="TreeGrafter"/>
</dbReference>
<keyword evidence="3" id="KW-0677">Repeat</keyword>
<dbReference type="EMBL" id="ML210193">
    <property type="protein sequence ID" value="TFK24896.1"/>
    <property type="molecule type" value="Genomic_DNA"/>
</dbReference>
<feature type="compositionally biased region" description="Basic residues" evidence="6">
    <location>
        <begin position="334"/>
        <end position="345"/>
    </location>
</feature>
<dbReference type="GO" id="GO:0005680">
    <property type="term" value="C:anaphase-promoting complex"/>
    <property type="evidence" value="ECO:0007669"/>
    <property type="project" value="InterPro"/>
</dbReference>
<reference evidence="10 11" key="1">
    <citation type="journal article" date="2019" name="Nat. Ecol. Evol.">
        <title>Megaphylogeny resolves global patterns of mushroom evolution.</title>
        <authorList>
            <person name="Varga T."/>
            <person name="Krizsan K."/>
            <person name="Foldi C."/>
            <person name="Dima B."/>
            <person name="Sanchez-Garcia M."/>
            <person name="Sanchez-Ramirez S."/>
            <person name="Szollosi G.J."/>
            <person name="Szarkandi J.G."/>
            <person name="Papp V."/>
            <person name="Albert L."/>
            <person name="Andreopoulos W."/>
            <person name="Angelini C."/>
            <person name="Antonin V."/>
            <person name="Barry K.W."/>
            <person name="Bougher N.L."/>
            <person name="Buchanan P."/>
            <person name="Buyck B."/>
            <person name="Bense V."/>
            <person name="Catcheside P."/>
            <person name="Chovatia M."/>
            <person name="Cooper J."/>
            <person name="Damon W."/>
            <person name="Desjardin D."/>
            <person name="Finy P."/>
            <person name="Geml J."/>
            <person name="Haridas S."/>
            <person name="Hughes K."/>
            <person name="Justo A."/>
            <person name="Karasinski D."/>
            <person name="Kautmanova I."/>
            <person name="Kiss B."/>
            <person name="Kocsube S."/>
            <person name="Kotiranta H."/>
            <person name="LaButti K.M."/>
            <person name="Lechner B.E."/>
            <person name="Liimatainen K."/>
            <person name="Lipzen A."/>
            <person name="Lukacs Z."/>
            <person name="Mihaltcheva S."/>
            <person name="Morgado L.N."/>
            <person name="Niskanen T."/>
            <person name="Noordeloos M.E."/>
            <person name="Ohm R.A."/>
            <person name="Ortiz-Santana B."/>
            <person name="Ovrebo C."/>
            <person name="Racz N."/>
            <person name="Riley R."/>
            <person name="Savchenko A."/>
            <person name="Shiryaev A."/>
            <person name="Soop K."/>
            <person name="Spirin V."/>
            <person name="Szebenyi C."/>
            <person name="Tomsovsky M."/>
            <person name="Tulloss R.E."/>
            <person name="Uehling J."/>
            <person name="Grigoriev I.V."/>
            <person name="Vagvolgyi C."/>
            <person name="Papp T."/>
            <person name="Martin F.M."/>
            <person name="Miettinen O."/>
            <person name="Hibbett D.S."/>
            <person name="Nagy L.G."/>
        </authorList>
    </citation>
    <scope>NUCLEOTIDE SEQUENCE [LARGE SCALE GENOMIC DNA]</scope>
    <source>
        <strain evidence="10 11">CBS 121175</strain>
    </source>
</reference>
<name>A0A5C3KWJ1_COPMA</name>
<dbReference type="STRING" id="230819.A0A5C3KWJ1"/>
<feature type="region of interest" description="Disordered" evidence="6">
    <location>
        <begin position="133"/>
        <end position="152"/>
    </location>
</feature>
<dbReference type="InterPro" id="IPR048971">
    <property type="entry name" value="Apc1_3rd"/>
</dbReference>
<keyword evidence="5" id="KW-0131">Cell cycle</keyword>
<evidence type="ECO:0000256" key="3">
    <source>
        <dbReference type="ARBA" id="ARBA00022737"/>
    </source>
</evidence>
<organism evidence="10 11">
    <name type="scientific">Coprinopsis marcescibilis</name>
    <name type="common">Agaric fungus</name>
    <name type="synonym">Psathyrella marcescibilis</name>
    <dbReference type="NCBI Taxonomy" id="230819"/>
    <lineage>
        <taxon>Eukaryota</taxon>
        <taxon>Fungi</taxon>
        <taxon>Dikarya</taxon>
        <taxon>Basidiomycota</taxon>
        <taxon>Agaricomycotina</taxon>
        <taxon>Agaricomycetes</taxon>
        <taxon>Agaricomycetidae</taxon>
        <taxon>Agaricales</taxon>
        <taxon>Agaricineae</taxon>
        <taxon>Psathyrellaceae</taxon>
        <taxon>Coprinopsis</taxon>
    </lineage>
</organism>